<protein>
    <submittedName>
        <fullName evidence="3">Uncharacterized protein</fullName>
    </submittedName>
</protein>
<dbReference type="Pfam" id="PF06527">
    <property type="entry name" value="TniQ"/>
    <property type="match status" value="1"/>
</dbReference>
<name>A0A1C3E4N6_9GAMM</name>
<evidence type="ECO:0000313" key="4">
    <source>
        <dbReference type="Proteomes" id="UP000094936"/>
    </source>
</evidence>
<gene>
    <name evidence="3" type="ORF">A8L45_23255</name>
</gene>
<dbReference type="EMBL" id="LYBM01000098">
    <property type="protein sequence ID" value="ODA28194.1"/>
    <property type="molecule type" value="Genomic_DNA"/>
</dbReference>
<evidence type="ECO:0000259" key="1">
    <source>
        <dbReference type="Pfam" id="PF06527"/>
    </source>
</evidence>
<evidence type="ECO:0000259" key="2">
    <source>
        <dbReference type="Pfam" id="PF15978"/>
    </source>
</evidence>
<comment type="caution">
    <text evidence="3">The sequence shown here is derived from an EMBL/GenBank/DDBJ whole genome shotgun (WGS) entry which is preliminary data.</text>
</comment>
<feature type="domain" description="Transposon Tn7 transposition protein TnsD C-terminal" evidence="2">
    <location>
        <begin position="310"/>
        <end position="507"/>
    </location>
</feature>
<dbReference type="STRING" id="1080227.A8L45_23255"/>
<sequence length="516" mass="58857">MLLPSALPDETLFSRLCRGVETSRVTANQYRKAVLGGERMSAHPFLASNLDKLKLPDGELVDDVVLQQTLLPFFAYYLPTYANIFYSRSSSLQMLTRACQFSTIRETDNLSAKYCPVCVYEDIYNFGVAYWHCHHQVPGVEACHAHGVWLGHYNLQGRSHLVGGYLPRSASASISPCNNIAGDFSKFAMGELEKIRNDPSERVGSYKQLLDQKGFITPHGNVRRQPLVQELRSVCTELFPESSPLLPSDSRDIKYWASLLSGCPNQHPFKHLVMNFVLMRMPDKSPVISALVSPSKKQDSGSLCRALLDENLSYSEIARRIKKSRCYVKGVALRFGQTERLSPTILTKELISKVVNMAKKGFHREAIARRYGISSGSVEMLISTTEGLVAWRKQCRFESKQRRSKCQIIRYMQCHPNAIRQEVKSNCQAAFFWLYKHSKEWLNTSLPKKSKTRQVERVDWAKRDSELAVKVRDLLKCRKFRSRAELEITLGSHGWLTSKKSKLPKTMMIMKLFKIN</sequence>
<dbReference type="AlphaFoldDB" id="A0A1C3E4N6"/>
<keyword evidence="4" id="KW-1185">Reference proteome</keyword>
<dbReference type="InterPro" id="IPR009492">
    <property type="entry name" value="TniQ"/>
</dbReference>
<evidence type="ECO:0000313" key="3">
    <source>
        <dbReference type="EMBL" id="ODA28194.1"/>
    </source>
</evidence>
<dbReference type="RefSeq" id="WP_068905722.1">
    <property type="nucleotide sequence ID" value="NZ_LYBM01000098.1"/>
</dbReference>
<organism evidence="3 4">
    <name type="scientific">Veronia pacifica</name>
    <dbReference type="NCBI Taxonomy" id="1080227"/>
    <lineage>
        <taxon>Bacteria</taxon>
        <taxon>Pseudomonadati</taxon>
        <taxon>Pseudomonadota</taxon>
        <taxon>Gammaproteobacteria</taxon>
        <taxon>Vibrionales</taxon>
        <taxon>Vibrionaceae</taxon>
        <taxon>Veronia</taxon>
    </lineage>
</organism>
<feature type="domain" description="TniQ" evidence="1">
    <location>
        <begin position="4"/>
        <end position="149"/>
    </location>
</feature>
<dbReference type="Pfam" id="PF15978">
    <property type="entry name" value="TnsD"/>
    <property type="match status" value="1"/>
</dbReference>
<reference evidence="3 4" key="1">
    <citation type="submission" date="2016-05" db="EMBL/GenBank/DDBJ databases">
        <title>Genomic Taxonomy of the Vibrionaceae.</title>
        <authorList>
            <person name="Gomez-Gil B."/>
            <person name="Enciso-Ibarra J."/>
        </authorList>
    </citation>
    <scope>NUCLEOTIDE SEQUENCE [LARGE SCALE GENOMIC DNA]</scope>
    <source>
        <strain evidence="3 4">CAIM 1920</strain>
    </source>
</reference>
<dbReference type="InterPro" id="IPR032750">
    <property type="entry name" value="TnsD_C"/>
</dbReference>
<proteinExistence type="predicted"/>
<dbReference type="Proteomes" id="UP000094936">
    <property type="component" value="Unassembled WGS sequence"/>
</dbReference>
<accession>A0A1C3E4N6</accession>